<evidence type="ECO:0000313" key="2">
    <source>
        <dbReference type="EMBL" id="CAD9607731.1"/>
    </source>
</evidence>
<keyword evidence="1" id="KW-0812">Transmembrane</keyword>
<accession>A0A6U2S4Y6</accession>
<protein>
    <recommendedName>
        <fullName evidence="4">Cytochrome b561 domain-containing protein</fullName>
    </recommendedName>
</protein>
<reference evidence="3" key="1">
    <citation type="submission" date="2021-01" db="EMBL/GenBank/DDBJ databases">
        <authorList>
            <person name="Corre E."/>
            <person name="Pelletier E."/>
            <person name="Niang G."/>
            <person name="Scheremetjew M."/>
            <person name="Finn R."/>
            <person name="Kale V."/>
            <person name="Holt S."/>
            <person name="Cochrane G."/>
            <person name="Meng A."/>
            <person name="Brown T."/>
            <person name="Cohen L."/>
        </authorList>
    </citation>
    <scope>NUCLEOTIDE SEQUENCE</scope>
    <source>
        <strain evidence="3">B650</strain>
    </source>
</reference>
<organism evidence="3">
    <name type="scientific">Leptocylindrus danicus</name>
    <dbReference type="NCBI Taxonomy" id="163516"/>
    <lineage>
        <taxon>Eukaryota</taxon>
        <taxon>Sar</taxon>
        <taxon>Stramenopiles</taxon>
        <taxon>Ochrophyta</taxon>
        <taxon>Bacillariophyta</taxon>
        <taxon>Coscinodiscophyceae</taxon>
        <taxon>Chaetocerotophycidae</taxon>
        <taxon>Leptocylindrales</taxon>
        <taxon>Leptocylindraceae</taxon>
        <taxon>Leptocylindrus</taxon>
    </lineage>
</organism>
<keyword evidence="1" id="KW-1133">Transmembrane helix</keyword>
<evidence type="ECO:0000313" key="3">
    <source>
        <dbReference type="EMBL" id="CAD9607736.1"/>
    </source>
</evidence>
<feature type="transmembrane region" description="Helical" evidence="1">
    <location>
        <begin position="120"/>
        <end position="140"/>
    </location>
</feature>
<feature type="transmembrane region" description="Helical" evidence="1">
    <location>
        <begin position="191"/>
        <end position="208"/>
    </location>
</feature>
<dbReference type="AlphaFoldDB" id="A0A6U2S4Y6"/>
<dbReference type="EMBL" id="HBGY01030376">
    <property type="protein sequence ID" value="CAD9607736.1"/>
    <property type="molecule type" value="Transcribed_RNA"/>
</dbReference>
<evidence type="ECO:0000256" key="1">
    <source>
        <dbReference type="SAM" id="Phobius"/>
    </source>
</evidence>
<gene>
    <name evidence="2" type="ORF">LDAN0321_LOCUS18872</name>
    <name evidence="3" type="ORF">LDAN0321_LOCUS18874</name>
</gene>
<dbReference type="EMBL" id="HBGY01030373">
    <property type="protein sequence ID" value="CAD9607731.1"/>
    <property type="molecule type" value="Transcribed_RNA"/>
</dbReference>
<proteinExistence type="predicted"/>
<feature type="transmembrane region" description="Helical" evidence="1">
    <location>
        <begin position="90"/>
        <end position="114"/>
    </location>
</feature>
<evidence type="ECO:0008006" key="4">
    <source>
        <dbReference type="Google" id="ProtNLM"/>
    </source>
</evidence>
<sequence length="294" mass="32961">MKHLNVYWVLATSLGLWFLFLHSPPILSERKVLYWNNENHTLETNDAPFLLHLIGSYLIYLICMLNTLYTPSCSTLTLIGGTAAVKARSVHVWMGRCAMIAGYLSFALGVYLAWGQHETPPLGFSVGITIGGIAQLYYQFTGHYAICEYRRLKQLVHSLEHQEDDGQSQPSSVGELEDATDKMQNALHRHIYSMLAIFLLACGIPAGMRLSGDISRGNGIANSILVILVLASLVMMQRQMYRHFVHKNEPEQREPREDTTSYSTVETLFNSVDAAEGETLFSSKFRQPLLSNSG</sequence>
<name>A0A6U2S4Y6_9STRA</name>
<feature type="transmembrane region" description="Helical" evidence="1">
    <location>
        <begin position="47"/>
        <end position="69"/>
    </location>
</feature>
<keyword evidence="1" id="KW-0472">Membrane</keyword>
<feature type="transmembrane region" description="Helical" evidence="1">
    <location>
        <begin position="220"/>
        <end position="236"/>
    </location>
</feature>